<comment type="caution">
    <text evidence="2">The sequence shown here is derived from an EMBL/GenBank/DDBJ whole genome shotgun (WGS) entry which is preliminary data.</text>
</comment>
<dbReference type="Gene3D" id="3.10.490.10">
    <property type="entry name" value="Gamma-glutamyl cyclotransferase-like"/>
    <property type="match status" value="1"/>
</dbReference>
<organism evidence="2 3">
    <name type="scientific">Desulfobaculum xiamenense</name>
    <dbReference type="NCBI Taxonomy" id="995050"/>
    <lineage>
        <taxon>Bacteria</taxon>
        <taxon>Pseudomonadati</taxon>
        <taxon>Thermodesulfobacteriota</taxon>
        <taxon>Desulfovibrionia</taxon>
        <taxon>Desulfovibrionales</taxon>
        <taxon>Desulfovibrionaceae</taxon>
        <taxon>Desulfobaculum</taxon>
    </lineage>
</organism>
<dbReference type="CDD" id="cd06661">
    <property type="entry name" value="GGCT_like"/>
    <property type="match status" value="1"/>
</dbReference>
<gene>
    <name evidence="2" type="ORF">GGQ74_000488</name>
</gene>
<reference evidence="2 3" key="1">
    <citation type="submission" date="2020-03" db="EMBL/GenBank/DDBJ databases">
        <title>Genomic Encyclopedia of Type Strains, Phase IV (KMG-IV): sequencing the most valuable type-strain genomes for metagenomic binning, comparative biology and taxonomic classification.</title>
        <authorList>
            <person name="Goeker M."/>
        </authorList>
    </citation>
    <scope>NUCLEOTIDE SEQUENCE [LARGE SCALE GENOMIC DNA]</scope>
    <source>
        <strain evidence="2 3">DSM 24233</strain>
    </source>
</reference>
<accession>A0A846QER2</accession>
<feature type="domain" description="Gamma-glutamylcyclotransferase AIG2-like" evidence="1">
    <location>
        <begin position="91"/>
        <end position="159"/>
    </location>
</feature>
<protein>
    <submittedName>
        <fullName evidence="2">Gamma-glutamylcyclotransferase (GGCT)/AIG2-like uncharacterized protein YtfP</fullName>
    </submittedName>
</protein>
<name>A0A846QER2_9BACT</name>
<evidence type="ECO:0000259" key="1">
    <source>
        <dbReference type="Pfam" id="PF06094"/>
    </source>
</evidence>
<keyword evidence="2" id="KW-0808">Transferase</keyword>
<evidence type="ECO:0000313" key="2">
    <source>
        <dbReference type="EMBL" id="NJB66848.1"/>
    </source>
</evidence>
<sequence>MTDRMEPFRLFVYGTLMRGERNHARFCGGGVGFREAAIWGRLFDLPAGYPALLIPQQSIMATGTLDPVADAQRQAEVGCDWPQRPEGDWDIVHGELVEFATPSRDMPPIDELEEFVPDGSGLYRRVLVSVMVGAECAAAWVYCMDATPQGVRLPDGRWLGCR</sequence>
<dbReference type="GO" id="GO:0016740">
    <property type="term" value="F:transferase activity"/>
    <property type="evidence" value="ECO:0007669"/>
    <property type="project" value="UniProtKB-KW"/>
</dbReference>
<keyword evidence="3" id="KW-1185">Reference proteome</keyword>
<feature type="domain" description="Gamma-glutamylcyclotransferase AIG2-like" evidence="1">
    <location>
        <begin position="10"/>
        <end position="70"/>
    </location>
</feature>
<dbReference type="Pfam" id="PF06094">
    <property type="entry name" value="GGACT"/>
    <property type="match status" value="2"/>
</dbReference>
<dbReference type="InterPro" id="IPR036568">
    <property type="entry name" value="GGCT-like_sf"/>
</dbReference>
<dbReference type="InterPro" id="IPR009288">
    <property type="entry name" value="AIG2-like_dom"/>
</dbReference>
<evidence type="ECO:0000313" key="3">
    <source>
        <dbReference type="Proteomes" id="UP000580856"/>
    </source>
</evidence>
<dbReference type="AlphaFoldDB" id="A0A846QER2"/>
<dbReference type="RefSeq" id="WP_167939947.1">
    <property type="nucleotide sequence ID" value="NZ_JAATJA010000001.1"/>
</dbReference>
<dbReference type="SUPFAM" id="SSF110857">
    <property type="entry name" value="Gamma-glutamyl cyclotransferase-like"/>
    <property type="match status" value="1"/>
</dbReference>
<dbReference type="EMBL" id="JAATJA010000001">
    <property type="protein sequence ID" value="NJB66848.1"/>
    <property type="molecule type" value="Genomic_DNA"/>
</dbReference>
<dbReference type="InterPro" id="IPR013024">
    <property type="entry name" value="GGCT-like"/>
</dbReference>
<proteinExistence type="predicted"/>
<dbReference type="Proteomes" id="UP000580856">
    <property type="component" value="Unassembled WGS sequence"/>
</dbReference>